<keyword evidence="3" id="KW-1185">Reference proteome</keyword>
<sequence length="224" mass="25934">MKNVLILLLFIVFSCSNDFNASSEKTETIVKGNVSDIERNFPIKNFKIVLLRVWDDWSVVQYAPGSEVIDSVRTDSYGNYSIKFDFIKGERYAFEKQYYGNPYYTESMGNTDIIEGDINIRNINAWYPTVLKLNLNIHNNNYPAMRISSHILENNNSYFPTVDIFESEIDTIAYIGSKPNSNVQLNFHYSTGYSNEDYHYLLKEVTTDLQDTISLSYKIDCSTF</sequence>
<evidence type="ECO:0000313" key="2">
    <source>
        <dbReference type="EMBL" id="MBJ2172948.1"/>
    </source>
</evidence>
<reference evidence="2 3" key="1">
    <citation type="submission" date="2020-12" db="EMBL/GenBank/DDBJ databases">
        <title>Aureibaculum luteum sp. nov. and Aureibaculum flavum sp. nov., novel members of the family Flavobacteriaceae isolated from Antarctic intertidal sediments.</title>
        <authorList>
            <person name="He X."/>
            <person name="Zhang X."/>
        </authorList>
    </citation>
    <scope>NUCLEOTIDE SEQUENCE [LARGE SCALE GENOMIC DNA]</scope>
    <source>
        <strain evidence="2 3">A20</strain>
    </source>
</reference>
<name>A0ABS0WLV6_9FLAO</name>
<evidence type="ECO:0000313" key="3">
    <source>
        <dbReference type="Proteomes" id="UP000623301"/>
    </source>
</evidence>
<organism evidence="2 3">
    <name type="scientific">Aureibaculum flavum</name>
    <dbReference type="NCBI Taxonomy" id="2795986"/>
    <lineage>
        <taxon>Bacteria</taxon>
        <taxon>Pseudomonadati</taxon>
        <taxon>Bacteroidota</taxon>
        <taxon>Flavobacteriia</taxon>
        <taxon>Flavobacteriales</taxon>
        <taxon>Flavobacteriaceae</taxon>
        <taxon>Aureibaculum</taxon>
    </lineage>
</organism>
<dbReference type="PROSITE" id="PS51257">
    <property type="entry name" value="PROKAR_LIPOPROTEIN"/>
    <property type="match status" value="1"/>
</dbReference>
<protein>
    <recommendedName>
        <fullName evidence="4">Carboxypeptidase regulatory-like domain-containing protein</fullName>
    </recommendedName>
</protein>
<dbReference type="RefSeq" id="WP_198839765.1">
    <property type="nucleotide sequence ID" value="NZ_JAEHFJ010000001.1"/>
</dbReference>
<dbReference type="Proteomes" id="UP000623301">
    <property type="component" value="Unassembled WGS sequence"/>
</dbReference>
<feature type="chain" id="PRO_5046896216" description="Carboxypeptidase regulatory-like domain-containing protein" evidence="1">
    <location>
        <begin position="22"/>
        <end position="224"/>
    </location>
</feature>
<feature type="signal peptide" evidence="1">
    <location>
        <begin position="1"/>
        <end position="21"/>
    </location>
</feature>
<evidence type="ECO:0000256" key="1">
    <source>
        <dbReference type="SAM" id="SignalP"/>
    </source>
</evidence>
<comment type="caution">
    <text evidence="2">The sequence shown here is derived from an EMBL/GenBank/DDBJ whole genome shotgun (WGS) entry which is preliminary data.</text>
</comment>
<accession>A0ABS0WLV6</accession>
<proteinExistence type="predicted"/>
<keyword evidence="1" id="KW-0732">Signal</keyword>
<evidence type="ECO:0008006" key="4">
    <source>
        <dbReference type="Google" id="ProtNLM"/>
    </source>
</evidence>
<gene>
    <name evidence="2" type="ORF">JBL43_01780</name>
</gene>
<dbReference type="EMBL" id="JAEHFJ010000001">
    <property type="protein sequence ID" value="MBJ2172948.1"/>
    <property type="molecule type" value="Genomic_DNA"/>
</dbReference>